<evidence type="ECO:0000313" key="3">
    <source>
        <dbReference type="Proteomes" id="UP000299102"/>
    </source>
</evidence>
<reference evidence="2 3" key="1">
    <citation type="journal article" date="2019" name="Commun. Biol.">
        <title>The bagworm genome reveals a unique fibroin gene that provides high tensile strength.</title>
        <authorList>
            <person name="Kono N."/>
            <person name="Nakamura H."/>
            <person name="Ohtoshi R."/>
            <person name="Tomita M."/>
            <person name="Numata K."/>
            <person name="Arakawa K."/>
        </authorList>
    </citation>
    <scope>NUCLEOTIDE SEQUENCE [LARGE SCALE GENOMIC DNA]</scope>
</reference>
<keyword evidence="3" id="KW-1185">Reference proteome</keyword>
<name>A0A4C1UKZ9_EUMVA</name>
<feature type="region of interest" description="Disordered" evidence="1">
    <location>
        <begin position="1"/>
        <end position="29"/>
    </location>
</feature>
<evidence type="ECO:0000256" key="1">
    <source>
        <dbReference type="SAM" id="MobiDB-lite"/>
    </source>
</evidence>
<comment type="caution">
    <text evidence="2">The sequence shown here is derived from an EMBL/GenBank/DDBJ whole genome shotgun (WGS) entry which is preliminary data.</text>
</comment>
<organism evidence="2 3">
    <name type="scientific">Eumeta variegata</name>
    <name type="common">Bagworm moth</name>
    <name type="synonym">Eumeta japonica</name>
    <dbReference type="NCBI Taxonomy" id="151549"/>
    <lineage>
        <taxon>Eukaryota</taxon>
        <taxon>Metazoa</taxon>
        <taxon>Ecdysozoa</taxon>
        <taxon>Arthropoda</taxon>
        <taxon>Hexapoda</taxon>
        <taxon>Insecta</taxon>
        <taxon>Pterygota</taxon>
        <taxon>Neoptera</taxon>
        <taxon>Endopterygota</taxon>
        <taxon>Lepidoptera</taxon>
        <taxon>Glossata</taxon>
        <taxon>Ditrysia</taxon>
        <taxon>Tineoidea</taxon>
        <taxon>Psychidae</taxon>
        <taxon>Oiketicinae</taxon>
        <taxon>Eumeta</taxon>
    </lineage>
</organism>
<protein>
    <submittedName>
        <fullName evidence="2">Uncharacterized protein</fullName>
    </submittedName>
</protein>
<dbReference type="Proteomes" id="UP000299102">
    <property type="component" value="Unassembled WGS sequence"/>
</dbReference>
<feature type="compositionally biased region" description="Polar residues" evidence="1">
    <location>
        <begin position="9"/>
        <end position="21"/>
    </location>
</feature>
<evidence type="ECO:0000313" key="2">
    <source>
        <dbReference type="EMBL" id="GBP27153.1"/>
    </source>
</evidence>
<proteinExistence type="predicted"/>
<dbReference type="EMBL" id="BGZK01000190">
    <property type="protein sequence ID" value="GBP27153.1"/>
    <property type="molecule type" value="Genomic_DNA"/>
</dbReference>
<dbReference type="AlphaFoldDB" id="A0A4C1UKZ9"/>
<gene>
    <name evidence="2" type="ORF">EVAR_15926_1</name>
</gene>
<sequence length="91" mass="9873">MSGLITPPLWSTQSFNFTSQPPHSPARREKGAVSDWIAVSAADGLICLHGDRSNNLSRILSAGEPQSTRPSPPMDARKPERITYACLLAKN</sequence>
<accession>A0A4C1UKZ9</accession>